<keyword evidence="2" id="KW-1185">Reference proteome</keyword>
<sequence length="474" mass="54179">MIEVIEPGNFQGEKYWYEKSFNATIHPLISFFLKFDKQRLIARYCHLQPMVSAQDLEEILTYKPKYFWWSGADLINAASAGGKRQMVVIETNSCPSGQKAMPLVDDHSDYGGYVSLIEESFKLFLKGKRMTKGALALIYDKNKQESTGYAAAMSEVFQQKVFLIPYYDDGNNEHIRIENDQLEFYYDGGWNPIAAAFKYLTQKPWNRIPVANKTVIFNPIIACLAGGRNKLIAAKAYEFYNATLEGSGLHINMPETIWDVNKAEIPFWVHKFGGHAVIKIPYSNAGQGVFTITSDSELDKFMAMEFDYERFIVQSLIGNYDWSSNTEKGRLYHVGTVPDKKGKSYVSDIRLMIHYTHQGYRPLCIYSRRAPMPLVNSLEQIDDSWQVLGTNLSVKKGKNQWDSDTSRLIIMDRKDFNKLGLGLDDFIEAYIQTVLATIAIDKMAQKLITPQGKLKMKLYKSFNDDTSLIDEIIN</sequence>
<dbReference type="RefSeq" id="WP_346757723.1">
    <property type="nucleotide sequence ID" value="NZ_JAUJEB010000001.1"/>
</dbReference>
<protein>
    <submittedName>
        <fullName evidence="1">Uncharacterized protein</fullName>
    </submittedName>
</protein>
<reference evidence="1" key="1">
    <citation type="submission" date="2023-06" db="EMBL/GenBank/DDBJ databases">
        <title>Genomic of Agaribacillus aureum.</title>
        <authorList>
            <person name="Wang G."/>
        </authorList>
    </citation>
    <scope>NUCLEOTIDE SEQUENCE</scope>
    <source>
        <strain evidence="1">BMA12</strain>
    </source>
</reference>
<name>A0ABT8L7K8_9BACT</name>
<evidence type="ECO:0000313" key="1">
    <source>
        <dbReference type="EMBL" id="MDN5212406.1"/>
    </source>
</evidence>
<comment type="caution">
    <text evidence="1">The sequence shown here is derived from an EMBL/GenBank/DDBJ whole genome shotgun (WGS) entry which is preliminary data.</text>
</comment>
<dbReference type="Proteomes" id="UP001172083">
    <property type="component" value="Unassembled WGS sequence"/>
</dbReference>
<evidence type="ECO:0000313" key="2">
    <source>
        <dbReference type="Proteomes" id="UP001172083"/>
    </source>
</evidence>
<organism evidence="1 2">
    <name type="scientific">Agaribacillus aureus</name>
    <dbReference type="NCBI Taxonomy" id="3051825"/>
    <lineage>
        <taxon>Bacteria</taxon>
        <taxon>Pseudomonadati</taxon>
        <taxon>Bacteroidota</taxon>
        <taxon>Cytophagia</taxon>
        <taxon>Cytophagales</taxon>
        <taxon>Splendidivirgaceae</taxon>
        <taxon>Agaribacillus</taxon>
    </lineage>
</organism>
<gene>
    <name evidence="1" type="ORF">QQ020_10130</name>
</gene>
<proteinExistence type="predicted"/>
<dbReference type="EMBL" id="JAUJEB010000001">
    <property type="protein sequence ID" value="MDN5212406.1"/>
    <property type="molecule type" value="Genomic_DNA"/>
</dbReference>
<dbReference type="SUPFAM" id="SSF56059">
    <property type="entry name" value="Glutathione synthetase ATP-binding domain-like"/>
    <property type="match status" value="1"/>
</dbReference>
<accession>A0ABT8L7K8</accession>